<accession>A0A9D1RTW0</accession>
<dbReference type="AlphaFoldDB" id="A0A9D1RTW0"/>
<dbReference type="GO" id="GO:0000287">
    <property type="term" value="F:magnesium ion binding"/>
    <property type="evidence" value="ECO:0007669"/>
    <property type="project" value="InterPro"/>
</dbReference>
<reference evidence="4" key="1">
    <citation type="journal article" date="2021" name="PeerJ">
        <title>Extensive microbial diversity within the chicken gut microbiome revealed by metagenomics and culture.</title>
        <authorList>
            <person name="Gilroy R."/>
            <person name="Ravi A."/>
            <person name="Getino M."/>
            <person name="Pursley I."/>
            <person name="Horton D.L."/>
            <person name="Alikhan N.F."/>
            <person name="Baker D."/>
            <person name="Gharbi K."/>
            <person name="Hall N."/>
            <person name="Watson M."/>
            <person name="Adriaenssens E.M."/>
            <person name="Foster-Nyarko E."/>
            <person name="Jarju S."/>
            <person name="Secka A."/>
            <person name="Antonio M."/>
            <person name="Oren A."/>
            <person name="Chaudhuri R.R."/>
            <person name="La Ragione R."/>
            <person name="Hildebrand F."/>
            <person name="Pallen M.J."/>
        </authorList>
    </citation>
    <scope>NUCLEOTIDE SEQUENCE</scope>
    <source>
        <strain evidence="4">ChiGjej6B6-1540</strain>
    </source>
</reference>
<dbReference type="GO" id="GO:0008897">
    <property type="term" value="F:holo-[acyl-carrier-protein] synthase activity"/>
    <property type="evidence" value="ECO:0007669"/>
    <property type="project" value="InterPro"/>
</dbReference>
<organism evidence="4 5">
    <name type="scientific">Candidatus Flavonifractor merdipullorum</name>
    <dbReference type="NCBI Taxonomy" id="2838590"/>
    <lineage>
        <taxon>Bacteria</taxon>
        <taxon>Bacillati</taxon>
        <taxon>Bacillota</taxon>
        <taxon>Clostridia</taxon>
        <taxon>Eubacteriales</taxon>
        <taxon>Oscillospiraceae</taxon>
        <taxon>Flavonifractor</taxon>
    </lineage>
</organism>
<dbReference type="InterPro" id="IPR050559">
    <property type="entry name" value="P-Pant_transferase_sf"/>
</dbReference>
<dbReference type="Proteomes" id="UP000824192">
    <property type="component" value="Unassembled WGS sequence"/>
</dbReference>
<dbReference type="GO" id="GO:0019878">
    <property type="term" value="P:lysine biosynthetic process via aminoadipic acid"/>
    <property type="evidence" value="ECO:0007669"/>
    <property type="project" value="TreeGrafter"/>
</dbReference>
<reference evidence="4" key="2">
    <citation type="submission" date="2021-04" db="EMBL/GenBank/DDBJ databases">
        <authorList>
            <person name="Gilroy R."/>
        </authorList>
    </citation>
    <scope>NUCLEOTIDE SEQUENCE</scope>
    <source>
        <strain evidence="4">ChiGjej6B6-1540</strain>
    </source>
</reference>
<feature type="domain" description="4'-phosphopantetheinyl transferase" evidence="3">
    <location>
        <begin position="68"/>
        <end position="138"/>
    </location>
</feature>
<proteinExistence type="inferred from homology"/>
<dbReference type="PANTHER" id="PTHR12215:SF10">
    <property type="entry name" value="L-AMINOADIPATE-SEMIALDEHYDE DEHYDROGENASE-PHOSPHOPANTETHEINYL TRANSFERASE"/>
    <property type="match status" value="1"/>
</dbReference>
<evidence type="ECO:0000256" key="1">
    <source>
        <dbReference type="ARBA" id="ARBA00010990"/>
    </source>
</evidence>
<comment type="similarity">
    <text evidence="1">Belongs to the P-Pant transferase superfamily. Gsp/Sfp/HetI/AcpT family.</text>
</comment>
<dbReference type="GO" id="GO:0005829">
    <property type="term" value="C:cytosol"/>
    <property type="evidence" value="ECO:0007669"/>
    <property type="project" value="TreeGrafter"/>
</dbReference>
<dbReference type="EMBL" id="DXGA01000036">
    <property type="protein sequence ID" value="HIW93218.1"/>
    <property type="molecule type" value="Genomic_DNA"/>
</dbReference>
<comment type="caution">
    <text evidence="4">The sequence shown here is derived from an EMBL/GenBank/DDBJ whole genome shotgun (WGS) entry which is preliminary data.</text>
</comment>
<dbReference type="InterPro" id="IPR008278">
    <property type="entry name" value="4-PPantetheinyl_Trfase_dom"/>
</dbReference>
<keyword evidence="2 4" id="KW-0808">Transferase</keyword>
<dbReference type="InterPro" id="IPR037143">
    <property type="entry name" value="4-PPantetheinyl_Trfase_dom_sf"/>
</dbReference>
<dbReference type="SUPFAM" id="SSF56214">
    <property type="entry name" value="4'-phosphopantetheinyl transferase"/>
    <property type="match status" value="2"/>
</dbReference>
<dbReference type="Pfam" id="PF01648">
    <property type="entry name" value="ACPS"/>
    <property type="match status" value="1"/>
</dbReference>
<sequence>MVSLWLCRCEESKETAHRMLHTLLEGRGCSPASIETAPGGKPFLPGGPYFSLSHSGPWALCAVGEEEMGCDVETIRPRRSGLPRYALSDREFQWFSQRGGAWEDFYTLWTLKESLCKCTGRGLDCSPRRLEVPLLQAGEGGIWDGFYFQSYGGEGWRGGCCTRLTPPPTQLLDGKDVL</sequence>
<gene>
    <name evidence="4" type="ORF">H9868_01625</name>
</gene>
<evidence type="ECO:0000259" key="3">
    <source>
        <dbReference type="Pfam" id="PF01648"/>
    </source>
</evidence>
<evidence type="ECO:0000313" key="5">
    <source>
        <dbReference type="Proteomes" id="UP000824192"/>
    </source>
</evidence>
<dbReference type="PANTHER" id="PTHR12215">
    <property type="entry name" value="PHOSPHOPANTETHEINE TRANSFERASE"/>
    <property type="match status" value="1"/>
</dbReference>
<evidence type="ECO:0000256" key="2">
    <source>
        <dbReference type="ARBA" id="ARBA00022679"/>
    </source>
</evidence>
<protein>
    <submittedName>
        <fullName evidence="4">4'-phosphopantetheinyl transferase superfamily protein</fullName>
    </submittedName>
</protein>
<dbReference type="Gene3D" id="3.90.470.20">
    <property type="entry name" value="4'-phosphopantetheinyl transferase domain"/>
    <property type="match status" value="1"/>
</dbReference>
<name>A0A9D1RTW0_9FIRM</name>
<evidence type="ECO:0000313" key="4">
    <source>
        <dbReference type="EMBL" id="HIW93218.1"/>
    </source>
</evidence>